<keyword evidence="1" id="KW-0732">Signal</keyword>
<protein>
    <submittedName>
        <fullName evidence="2">Uncharacterized protein</fullName>
    </submittedName>
</protein>
<evidence type="ECO:0000313" key="2">
    <source>
        <dbReference type="EMBL" id="KAG2272217.1"/>
    </source>
</evidence>
<name>A0A8X7QMG6_BRACI</name>
<keyword evidence="3" id="KW-1185">Reference proteome</keyword>
<evidence type="ECO:0000313" key="3">
    <source>
        <dbReference type="Proteomes" id="UP000886595"/>
    </source>
</evidence>
<reference evidence="2 3" key="1">
    <citation type="submission" date="2020-02" db="EMBL/GenBank/DDBJ databases">
        <authorList>
            <person name="Ma Q."/>
            <person name="Huang Y."/>
            <person name="Song X."/>
            <person name="Pei D."/>
        </authorList>
    </citation>
    <scope>NUCLEOTIDE SEQUENCE [LARGE SCALE GENOMIC DNA]</scope>
    <source>
        <strain evidence="2">Sxm20200214</strain>
        <tissue evidence="2">Leaf</tissue>
    </source>
</reference>
<feature type="chain" id="PRO_5036478353" evidence="1">
    <location>
        <begin position="25"/>
        <end position="69"/>
    </location>
</feature>
<evidence type="ECO:0000256" key="1">
    <source>
        <dbReference type="SAM" id="SignalP"/>
    </source>
</evidence>
<dbReference type="EMBL" id="JAAMPC010000013">
    <property type="protein sequence ID" value="KAG2272217.1"/>
    <property type="molecule type" value="Genomic_DNA"/>
</dbReference>
<organism evidence="2 3">
    <name type="scientific">Brassica carinata</name>
    <name type="common">Ethiopian mustard</name>
    <name type="synonym">Abyssinian cabbage</name>
    <dbReference type="NCBI Taxonomy" id="52824"/>
    <lineage>
        <taxon>Eukaryota</taxon>
        <taxon>Viridiplantae</taxon>
        <taxon>Streptophyta</taxon>
        <taxon>Embryophyta</taxon>
        <taxon>Tracheophyta</taxon>
        <taxon>Spermatophyta</taxon>
        <taxon>Magnoliopsida</taxon>
        <taxon>eudicotyledons</taxon>
        <taxon>Gunneridae</taxon>
        <taxon>Pentapetalae</taxon>
        <taxon>rosids</taxon>
        <taxon>malvids</taxon>
        <taxon>Brassicales</taxon>
        <taxon>Brassicaceae</taxon>
        <taxon>Brassiceae</taxon>
        <taxon>Brassica</taxon>
    </lineage>
</organism>
<proteinExistence type="predicted"/>
<gene>
    <name evidence="2" type="ORF">Bca52824_066772</name>
</gene>
<comment type="caution">
    <text evidence="2">The sequence shown here is derived from an EMBL/GenBank/DDBJ whole genome shotgun (WGS) entry which is preliminary data.</text>
</comment>
<dbReference type="AlphaFoldDB" id="A0A8X7QMG6"/>
<accession>A0A8X7QMG6</accession>
<feature type="signal peptide" evidence="1">
    <location>
        <begin position="1"/>
        <end position="24"/>
    </location>
</feature>
<dbReference type="Proteomes" id="UP000886595">
    <property type="component" value="Unassembled WGS sequence"/>
</dbReference>
<sequence length="69" mass="7963">MAKSLHIAMFVSIVMLFTSNSISSQEIDQYSQEAPGDVKISPTSDFDFYVNILMNLHLKKPIHLHWKLR</sequence>